<dbReference type="GO" id="GO:0008725">
    <property type="term" value="F:DNA-3-methyladenine glycosylase activity"/>
    <property type="evidence" value="ECO:0007669"/>
    <property type="project" value="TreeGrafter"/>
</dbReference>
<keyword evidence="8" id="KW-1185">Reference proteome</keyword>
<evidence type="ECO:0000259" key="6">
    <source>
        <dbReference type="SMART" id="SM00478"/>
    </source>
</evidence>
<sequence length="209" mass="22729">MTRLARAHLTTVDPVLGALIREVGRCTLVPDRTREPYAALISAVAHQQLHARAAEAILGRLGGVCGATVPAPDTLLSLSDETLRGCGFSGSKILALRDVALRTLDGTVPSRRAAARMSDAVLIERLSALRGIGRWTVEMLLIFTLGRPDVFPVDDFGVREGYRLIHGLPIQPKPRAFAVIGEAYAPYRSTAAWYLWRAADRAKKIPLPK</sequence>
<dbReference type="InterPro" id="IPR051912">
    <property type="entry name" value="Alkylbase_DNA_Glycosylase/TA"/>
</dbReference>
<evidence type="ECO:0000256" key="3">
    <source>
        <dbReference type="ARBA" id="ARBA00012000"/>
    </source>
</evidence>
<dbReference type="GO" id="GO:0006307">
    <property type="term" value="P:DNA alkylation repair"/>
    <property type="evidence" value="ECO:0007669"/>
    <property type="project" value="TreeGrafter"/>
</dbReference>
<feature type="domain" description="HhH-GPD" evidence="6">
    <location>
        <begin position="45"/>
        <end position="200"/>
    </location>
</feature>
<dbReference type="EC" id="3.2.2.21" evidence="3"/>
<comment type="similarity">
    <text evidence="2">Belongs to the alkylbase DNA glycosidase AlkA family.</text>
</comment>
<dbReference type="Gene3D" id="1.10.1670.40">
    <property type="match status" value="1"/>
</dbReference>
<dbReference type="GO" id="GO:0032131">
    <property type="term" value="F:alkylated DNA binding"/>
    <property type="evidence" value="ECO:0007669"/>
    <property type="project" value="TreeGrafter"/>
</dbReference>
<evidence type="ECO:0000313" key="7">
    <source>
        <dbReference type="EMBL" id="MDX5932920.1"/>
    </source>
</evidence>
<dbReference type="FunFam" id="1.10.340.30:FF:000004">
    <property type="entry name" value="DNA-3-methyladenine glycosylase II"/>
    <property type="match status" value="1"/>
</dbReference>
<dbReference type="AlphaFoldDB" id="A0AAW9DV75"/>
<dbReference type="GO" id="GO:0032993">
    <property type="term" value="C:protein-DNA complex"/>
    <property type="evidence" value="ECO:0007669"/>
    <property type="project" value="TreeGrafter"/>
</dbReference>
<reference evidence="7 8" key="1">
    <citation type="submission" date="2023-11" db="EMBL/GenBank/DDBJ databases">
        <title>MicrobeMod: A computational toolkit for identifying prokaryotic methylation and restriction-modification with nanopore sequencing.</title>
        <authorList>
            <person name="Crits-Christoph A."/>
            <person name="Kang S.C."/>
            <person name="Lee H."/>
            <person name="Ostrov N."/>
        </authorList>
    </citation>
    <scope>NUCLEOTIDE SEQUENCE [LARGE SCALE GENOMIC DNA]</scope>
    <source>
        <strain evidence="7 8">DSMZ 700</strain>
    </source>
</reference>
<keyword evidence="5" id="KW-0234">DNA repair</keyword>
<keyword evidence="4" id="KW-0227">DNA damage</keyword>
<dbReference type="RefSeq" id="WP_319615776.1">
    <property type="nucleotide sequence ID" value="NZ_JAWXYB010000018.1"/>
</dbReference>
<evidence type="ECO:0000256" key="5">
    <source>
        <dbReference type="ARBA" id="ARBA00023204"/>
    </source>
</evidence>
<comment type="caution">
    <text evidence="7">The sequence shown here is derived from an EMBL/GenBank/DDBJ whole genome shotgun (WGS) entry which is preliminary data.</text>
</comment>
<dbReference type="Pfam" id="PF00730">
    <property type="entry name" value="HhH-GPD"/>
    <property type="match status" value="1"/>
</dbReference>
<dbReference type="GO" id="GO:0043916">
    <property type="term" value="F:DNA-7-methylguanine glycosylase activity"/>
    <property type="evidence" value="ECO:0007669"/>
    <property type="project" value="TreeGrafter"/>
</dbReference>
<dbReference type="SMART" id="SM00478">
    <property type="entry name" value="ENDO3c"/>
    <property type="match status" value="1"/>
</dbReference>
<dbReference type="PANTHER" id="PTHR43003">
    <property type="entry name" value="DNA-3-METHYLADENINE GLYCOSYLASE"/>
    <property type="match status" value="1"/>
</dbReference>
<dbReference type="GO" id="GO:0006285">
    <property type="term" value="P:base-excision repair, AP site formation"/>
    <property type="evidence" value="ECO:0007669"/>
    <property type="project" value="TreeGrafter"/>
</dbReference>
<dbReference type="EMBL" id="JAWXYB010000018">
    <property type="protein sequence ID" value="MDX5932920.1"/>
    <property type="molecule type" value="Genomic_DNA"/>
</dbReference>
<dbReference type="SUPFAM" id="SSF48150">
    <property type="entry name" value="DNA-glycosylase"/>
    <property type="match status" value="1"/>
</dbReference>
<dbReference type="InterPro" id="IPR011257">
    <property type="entry name" value="DNA_glycosylase"/>
</dbReference>
<accession>A0AAW9DV75</accession>
<organism evidence="7 8">
    <name type="scientific">Acidiphilium acidophilum</name>
    <name type="common">Thiobacillus acidophilus</name>
    <dbReference type="NCBI Taxonomy" id="76588"/>
    <lineage>
        <taxon>Bacteria</taxon>
        <taxon>Pseudomonadati</taxon>
        <taxon>Pseudomonadota</taxon>
        <taxon>Alphaproteobacteria</taxon>
        <taxon>Acetobacterales</taxon>
        <taxon>Acidocellaceae</taxon>
        <taxon>Acidiphilium</taxon>
    </lineage>
</organism>
<gene>
    <name evidence="7" type="ORF">SIL87_19390</name>
</gene>
<comment type="catalytic activity">
    <reaction evidence="1">
        <text>Hydrolysis of alkylated DNA, releasing 3-methyladenine, 3-methylguanine, 7-methylguanine and 7-methyladenine.</text>
        <dbReference type="EC" id="3.2.2.21"/>
    </reaction>
</comment>
<proteinExistence type="inferred from homology"/>
<dbReference type="InterPro" id="IPR003265">
    <property type="entry name" value="HhH-GPD_domain"/>
</dbReference>
<dbReference type="PANTHER" id="PTHR43003:SF5">
    <property type="entry name" value="DNA-3-METHYLADENINE GLYCOSYLASE"/>
    <property type="match status" value="1"/>
</dbReference>
<dbReference type="Proteomes" id="UP001279553">
    <property type="component" value="Unassembled WGS sequence"/>
</dbReference>
<protein>
    <recommendedName>
        <fullName evidence="3">DNA-3-methyladenine glycosylase II</fullName>
        <ecNumber evidence="3">3.2.2.21</ecNumber>
    </recommendedName>
</protein>
<evidence type="ECO:0000256" key="1">
    <source>
        <dbReference type="ARBA" id="ARBA00000086"/>
    </source>
</evidence>
<evidence type="ECO:0000256" key="2">
    <source>
        <dbReference type="ARBA" id="ARBA00010817"/>
    </source>
</evidence>
<name>A0AAW9DV75_ACIAO</name>
<evidence type="ECO:0000313" key="8">
    <source>
        <dbReference type="Proteomes" id="UP001279553"/>
    </source>
</evidence>
<dbReference type="InterPro" id="IPR000035">
    <property type="entry name" value="Alkylbase_DNA_glycsylse_CS"/>
</dbReference>
<dbReference type="PROSITE" id="PS00516">
    <property type="entry name" value="ALKYLBASE_DNA_GLYCOS"/>
    <property type="match status" value="1"/>
</dbReference>
<evidence type="ECO:0000256" key="4">
    <source>
        <dbReference type="ARBA" id="ARBA00022763"/>
    </source>
</evidence>
<dbReference type="CDD" id="cd00056">
    <property type="entry name" value="ENDO3c"/>
    <property type="match status" value="1"/>
</dbReference>
<dbReference type="Gene3D" id="1.10.340.30">
    <property type="entry name" value="Hypothetical protein, domain 2"/>
    <property type="match status" value="1"/>
</dbReference>